<sequence length="42" mass="4812">MDNKTDKVKSQRSRDDPEKTKKPRKPSYLKDRKTSSGVTFGA</sequence>
<accession>A0A8S5R7R3</accession>
<feature type="region of interest" description="Disordered" evidence="1">
    <location>
        <begin position="1"/>
        <end position="42"/>
    </location>
</feature>
<evidence type="ECO:0000256" key="1">
    <source>
        <dbReference type="SAM" id="MobiDB-lite"/>
    </source>
</evidence>
<dbReference type="EMBL" id="BK015827">
    <property type="protein sequence ID" value="DAE27053.1"/>
    <property type="molecule type" value="Genomic_DNA"/>
</dbReference>
<protein>
    <submittedName>
        <fullName evidence="2">Uncharacterized protein</fullName>
    </submittedName>
</protein>
<name>A0A8S5R7R3_9VIRU</name>
<reference evidence="2" key="1">
    <citation type="journal article" date="2021" name="Proc. Natl. Acad. Sci. U.S.A.">
        <title>A Catalog of Tens of Thousands of Viruses from Human Metagenomes Reveals Hidden Associations with Chronic Diseases.</title>
        <authorList>
            <person name="Tisza M.J."/>
            <person name="Buck C.B."/>
        </authorList>
    </citation>
    <scope>NUCLEOTIDE SEQUENCE</scope>
    <source>
        <strain evidence="2">Ctah610</strain>
    </source>
</reference>
<evidence type="ECO:0000313" key="2">
    <source>
        <dbReference type="EMBL" id="DAE27053.1"/>
    </source>
</evidence>
<organism evidence="2">
    <name type="scientific">virus sp. ctah610</name>
    <dbReference type="NCBI Taxonomy" id="2826807"/>
    <lineage>
        <taxon>Viruses</taxon>
    </lineage>
</organism>
<proteinExistence type="predicted"/>
<feature type="compositionally biased region" description="Basic and acidic residues" evidence="1">
    <location>
        <begin position="1"/>
        <end position="20"/>
    </location>
</feature>